<gene>
    <name evidence="3" type="ORF">JCM19237_6315</name>
</gene>
<name>A0A090QKI3_9GAMM</name>
<dbReference type="PANTHER" id="PTHR11707">
    <property type="entry name" value="L-ASPARAGINASE"/>
    <property type="match status" value="1"/>
</dbReference>
<dbReference type="eggNOG" id="COG0252">
    <property type="taxonomic scope" value="Bacteria"/>
</dbReference>
<dbReference type="InterPro" id="IPR027474">
    <property type="entry name" value="L-asparaginase_N"/>
</dbReference>
<feature type="active site" description="O-isoaspartyl threonine intermediate" evidence="1">
    <location>
        <position position="20"/>
    </location>
</feature>
<dbReference type="Proteomes" id="UP000029227">
    <property type="component" value="Unassembled WGS sequence"/>
</dbReference>
<dbReference type="STRING" id="754436.JCM19237_6315"/>
<reference evidence="3 4" key="1">
    <citation type="journal article" date="2014" name="Genome Announc.">
        <title>Draft Genome Sequences of Two Vibrionaceae Species, Vibrio ponticus C121 and Photobacterium aphoticum C119, Isolated as Coral Reef Microbiota.</title>
        <authorList>
            <person name="Al-saari N."/>
            <person name="Meirelles P.M."/>
            <person name="Mino S."/>
            <person name="Suda W."/>
            <person name="Oshima K."/>
            <person name="Hattori M."/>
            <person name="Ohkuma M."/>
            <person name="Thompson F.L."/>
            <person name="Gomez-Gil B."/>
            <person name="Sawabe T."/>
            <person name="Sawabe T."/>
        </authorList>
    </citation>
    <scope>NUCLEOTIDE SEQUENCE [LARGE SCALE GENOMIC DNA]</scope>
    <source>
        <strain evidence="3 4">JCM 19237</strain>
    </source>
</reference>
<comment type="caution">
    <text evidence="3">The sequence shown here is derived from an EMBL/GenBank/DDBJ whole genome shotgun (WGS) entry which is preliminary data.</text>
</comment>
<dbReference type="InterPro" id="IPR037152">
    <property type="entry name" value="L-asparaginase_N_sf"/>
</dbReference>
<dbReference type="InterPro" id="IPR036152">
    <property type="entry name" value="Asp/glu_Ase-like_sf"/>
</dbReference>
<keyword evidence="3" id="KW-0378">Hydrolase</keyword>
<feature type="domain" description="L-asparaginase N-terminal" evidence="2">
    <location>
        <begin position="11"/>
        <end position="167"/>
    </location>
</feature>
<dbReference type="PANTHER" id="PTHR11707:SF28">
    <property type="entry name" value="60 KDA LYSOPHOSPHOLIPASE"/>
    <property type="match status" value="1"/>
</dbReference>
<evidence type="ECO:0000313" key="3">
    <source>
        <dbReference type="EMBL" id="GAL03421.1"/>
    </source>
</evidence>
<dbReference type="SUPFAM" id="SSF53774">
    <property type="entry name" value="Glutaminase/Asparaginase"/>
    <property type="match status" value="1"/>
</dbReference>
<dbReference type="Pfam" id="PF00710">
    <property type="entry name" value="Asparaginase"/>
    <property type="match status" value="1"/>
</dbReference>
<dbReference type="PIRSF" id="PIRSF500176">
    <property type="entry name" value="L_ASNase"/>
    <property type="match status" value="1"/>
</dbReference>
<evidence type="ECO:0000259" key="2">
    <source>
        <dbReference type="Pfam" id="PF00710"/>
    </source>
</evidence>
<dbReference type="AlphaFoldDB" id="A0A090QKI3"/>
<dbReference type="PROSITE" id="PS51732">
    <property type="entry name" value="ASN_GLN_ASE_3"/>
    <property type="match status" value="1"/>
</dbReference>
<sequence length="173" mass="19217">MYPTHSTSAQKVHLITTGGTIDSYYDIDACTVFPLSESPIPAYLKKYIRLDDNKLQHTPICCKDSREIDEHDLSSIYQSILTNDSRAHVITHGTFTVFDSARKLKAMLGDNNRHTVVFTGAMWPLEGFSLNDAAFNLGASIMAAKCSAPGVYVVFFGEVYDVEAMESLHVSMR</sequence>
<proteinExistence type="predicted"/>
<evidence type="ECO:0000256" key="1">
    <source>
        <dbReference type="PIRSR" id="PIRSR001220-1"/>
    </source>
</evidence>
<dbReference type="EMBL" id="BBMN01000002">
    <property type="protein sequence ID" value="GAL03421.1"/>
    <property type="molecule type" value="Genomic_DNA"/>
</dbReference>
<dbReference type="Gene3D" id="3.40.50.1170">
    <property type="entry name" value="L-asparaginase, N-terminal domain"/>
    <property type="match status" value="1"/>
</dbReference>
<protein>
    <submittedName>
        <fullName evidence="3">L-asparaginase</fullName>
        <ecNumber evidence="3">3.5.1.1</ecNumber>
    </submittedName>
</protein>
<organism evidence="3 4">
    <name type="scientific">Photobacterium aphoticum</name>
    <dbReference type="NCBI Taxonomy" id="754436"/>
    <lineage>
        <taxon>Bacteria</taxon>
        <taxon>Pseudomonadati</taxon>
        <taxon>Pseudomonadota</taxon>
        <taxon>Gammaproteobacteria</taxon>
        <taxon>Vibrionales</taxon>
        <taxon>Vibrionaceae</taxon>
        <taxon>Photobacterium</taxon>
    </lineage>
</organism>
<evidence type="ECO:0000313" key="4">
    <source>
        <dbReference type="Proteomes" id="UP000029227"/>
    </source>
</evidence>
<dbReference type="InterPro" id="IPR006034">
    <property type="entry name" value="Asparaginase/glutaminase-like"/>
</dbReference>
<accession>A0A090QKI3</accession>
<dbReference type="EC" id="3.5.1.1" evidence="3"/>
<dbReference type="GO" id="GO:0004067">
    <property type="term" value="F:asparaginase activity"/>
    <property type="evidence" value="ECO:0007669"/>
    <property type="project" value="UniProtKB-UniRule"/>
</dbReference>
<dbReference type="PIRSF" id="PIRSF001220">
    <property type="entry name" value="L-ASNase_gatD"/>
    <property type="match status" value="1"/>
</dbReference>